<feature type="region of interest" description="Disordered" evidence="1">
    <location>
        <begin position="67"/>
        <end position="103"/>
    </location>
</feature>
<accession>A0A0D8ZW47</accession>
<evidence type="ECO:0000313" key="2">
    <source>
        <dbReference type="EMBL" id="KJH72998.1"/>
    </source>
</evidence>
<dbReference type="AlphaFoldDB" id="A0A0D8ZW47"/>
<proteinExistence type="predicted"/>
<evidence type="ECO:0000313" key="3">
    <source>
        <dbReference type="Proteomes" id="UP000032452"/>
    </source>
</evidence>
<comment type="caution">
    <text evidence="2">The sequence shown here is derived from an EMBL/GenBank/DDBJ whole genome shotgun (WGS) entry which is preliminary data.</text>
</comment>
<dbReference type="RefSeq" id="WP_045053089.1">
    <property type="nucleotide sequence ID" value="NZ_CAWMDP010000059.1"/>
</dbReference>
<protein>
    <submittedName>
        <fullName evidence="2">Uncharacterized protein</fullName>
    </submittedName>
</protein>
<sequence>MPRNLFSLGQTFTRKVMALGLMLLLVLSGLFVVADPSFAVTSSRDKLKSEDKIDRAYQYRVGTGVLEEEKQDSPSANQIFKPEDKANLKSVKESQATDSEKSLVEQGKELLEKVTGNK</sequence>
<name>A0A0D8ZW47_9CYAN</name>
<dbReference type="Proteomes" id="UP000032452">
    <property type="component" value="Unassembled WGS sequence"/>
</dbReference>
<reference evidence="2 3" key="1">
    <citation type="submission" date="2015-02" db="EMBL/GenBank/DDBJ databases">
        <title>Draft genome of a novel marine cyanobacterium (Chroococcales) isolated from South Atlantic Ocean.</title>
        <authorList>
            <person name="Rigonato J."/>
            <person name="Alvarenga D.O."/>
            <person name="Branco L.H."/>
            <person name="Varani A.M."/>
            <person name="Brandini F.P."/>
            <person name="Fiore M.F."/>
        </authorList>
    </citation>
    <scope>NUCLEOTIDE SEQUENCE [LARGE SCALE GENOMIC DNA]</scope>
    <source>
        <strain evidence="2 3">CENA595</strain>
    </source>
</reference>
<organism evidence="2 3">
    <name type="scientific">Aliterella atlantica CENA595</name>
    <dbReference type="NCBI Taxonomy" id="1618023"/>
    <lineage>
        <taxon>Bacteria</taxon>
        <taxon>Bacillati</taxon>
        <taxon>Cyanobacteriota</taxon>
        <taxon>Cyanophyceae</taxon>
        <taxon>Chroococcidiopsidales</taxon>
        <taxon>Aliterellaceae</taxon>
        <taxon>Aliterella</taxon>
    </lineage>
</organism>
<dbReference type="STRING" id="1618023.UH38_02675"/>
<dbReference type="EMBL" id="JYON01000002">
    <property type="protein sequence ID" value="KJH72998.1"/>
    <property type="molecule type" value="Genomic_DNA"/>
</dbReference>
<feature type="compositionally biased region" description="Basic and acidic residues" evidence="1">
    <location>
        <begin position="81"/>
        <end position="92"/>
    </location>
</feature>
<gene>
    <name evidence="2" type="ORF">UH38_02675</name>
</gene>
<evidence type="ECO:0000256" key="1">
    <source>
        <dbReference type="SAM" id="MobiDB-lite"/>
    </source>
</evidence>
<keyword evidence="3" id="KW-1185">Reference proteome</keyword>
<dbReference type="OrthoDB" id="583315at2"/>